<keyword evidence="6 7" id="KW-0472">Membrane</keyword>
<dbReference type="STRING" id="596327.PORUE0001_1109"/>
<feature type="transmembrane region" description="Helical" evidence="7">
    <location>
        <begin position="378"/>
        <end position="394"/>
    </location>
</feature>
<feature type="transmembrane region" description="Helical" evidence="7">
    <location>
        <begin position="349"/>
        <end position="366"/>
    </location>
</feature>
<dbReference type="eggNOG" id="COG0475">
    <property type="taxonomic scope" value="Bacteria"/>
</dbReference>
<dbReference type="GO" id="GO:1902600">
    <property type="term" value="P:proton transmembrane transport"/>
    <property type="evidence" value="ECO:0007669"/>
    <property type="project" value="InterPro"/>
</dbReference>
<evidence type="ECO:0000313" key="9">
    <source>
        <dbReference type="EMBL" id="EEK17192.1"/>
    </source>
</evidence>
<feature type="transmembrane region" description="Helical" evidence="7">
    <location>
        <begin position="122"/>
        <end position="139"/>
    </location>
</feature>
<feature type="transmembrane region" description="Helical" evidence="7">
    <location>
        <begin position="406"/>
        <end position="428"/>
    </location>
</feature>
<keyword evidence="10" id="KW-1185">Reference proteome</keyword>
<dbReference type="PANTHER" id="PTHR32468">
    <property type="entry name" value="CATION/H + ANTIPORTER"/>
    <property type="match status" value="1"/>
</dbReference>
<feature type="transmembrane region" description="Helical" evidence="7">
    <location>
        <begin position="258"/>
        <end position="279"/>
    </location>
</feature>
<evidence type="ECO:0000259" key="8">
    <source>
        <dbReference type="Pfam" id="PF00999"/>
    </source>
</evidence>
<dbReference type="EMBL" id="ACLR01000111">
    <property type="protein sequence ID" value="EEK17192.1"/>
    <property type="molecule type" value="Genomic_DNA"/>
</dbReference>
<evidence type="ECO:0000313" key="10">
    <source>
        <dbReference type="Proteomes" id="UP000003303"/>
    </source>
</evidence>
<feature type="transmembrane region" description="Helical" evidence="7">
    <location>
        <begin position="223"/>
        <end position="246"/>
    </location>
</feature>
<dbReference type="RefSeq" id="WP_007364948.1">
    <property type="nucleotide sequence ID" value="NZ_ACLR01000111.1"/>
</dbReference>
<sequence length="802" mass="87746">MNTQQRQQAWWLYGGLMLIFVALLWWVAATDGAMSGSSESLVTAPVATATESWGEASEGAVVALDLTTPSSAMEATPWQSFVGSVRAHAASDIGMLLIQLVVILLVVRVVGWLFARLHQPTVIGEILAGILLGPSLLGAVWPEAMETLFPVHSLGNLELLSQFGLILFMFTIGMELRMKDLKGQAQQAFVISQSGIIFPFILGILLTYGLYSRPELLSEGSSFLSLALFVGISLSITAFPVLARIIQERSLSHSHLGRLALSTAAMGDIVAWLMLAAIMAVSQGGSFTSALYNMLFLALYLAVIFGILRPLFGLLGRRVRHREVLSKSLMGLIFILLMASAYFTEIMSMHALFGAFMLGLVMPENLDFRVIVKEKVEDLALLLLLPLFFVSSGLRTELGLVNTPELWALFGIFTLVAVVGKMGGTYLAARSCGIQRRESLYLGAYMNTRGLMELVVLRIGLDLGVLSTVLFTILVMMTLVTTIMTAPTLQLIDWLLKKKKTPQSLEHATGQVLISFGRAETGVTLLEFFHRLCGGTAPQVACTLMHVTTDTDISTIDAEHYYASSFAAPMEMAKQLDLSVQRKYEIAESVPEAVLSHANHIQSNLLLLGASVNLSQDKKDRDLVAYSNKLTRRWGLLTGRRRKAKKEQSSHSFEELIATFAQEAPCSVGIYVDNGQTPIAHPLVLMQRPEDQKLLLVAEQVTQSADSPITLMPLSLHLAKPTAELSARVSWSGETFAEQVDLSAYDFAFIAYDAWAALTPAQQELLEQLPSYLILDIDEATIELPTIHRPTTEAVSYLGKAS</sequence>
<dbReference type="Proteomes" id="UP000003303">
    <property type="component" value="Unassembled WGS sequence"/>
</dbReference>
<dbReference type="Gene3D" id="1.20.1530.20">
    <property type="match status" value="1"/>
</dbReference>
<comment type="caution">
    <text evidence="9">The sequence shown here is derived from an EMBL/GenBank/DDBJ whole genome shotgun (WGS) entry which is preliminary data.</text>
</comment>
<dbReference type="GO" id="GO:0016020">
    <property type="term" value="C:membrane"/>
    <property type="evidence" value="ECO:0007669"/>
    <property type="project" value="UniProtKB-SubCell"/>
</dbReference>
<feature type="domain" description="Cation/H+ exchanger transmembrane" evidence="8">
    <location>
        <begin position="105"/>
        <end position="489"/>
    </location>
</feature>
<dbReference type="OrthoDB" id="9793589at2"/>
<dbReference type="AlphaFoldDB" id="C2MAN1"/>
<protein>
    <submittedName>
        <fullName evidence="9">Transporter, CPA2 family</fullName>
    </submittedName>
</protein>
<dbReference type="GO" id="GO:0015297">
    <property type="term" value="F:antiporter activity"/>
    <property type="evidence" value="ECO:0007669"/>
    <property type="project" value="InterPro"/>
</dbReference>
<proteinExistence type="predicted"/>
<evidence type="ECO:0000256" key="2">
    <source>
        <dbReference type="ARBA" id="ARBA00022448"/>
    </source>
</evidence>
<name>C2MAN1_9PORP</name>
<reference evidence="9 10" key="1">
    <citation type="submission" date="2009-04" db="EMBL/GenBank/DDBJ databases">
        <authorList>
            <person name="Sebastian Y."/>
            <person name="Madupu R."/>
            <person name="Durkin A.S."/>
            <person name="Torralba M."/>
            <person name="Methe B."/>
            <person name="Sutton G.G."/>
            <person name="Strausberg R.L."/>
            <person name="Nelson K.E."/>
        </authorList>
    </citation>
    <scope>NUCLEOTIDE SEQUENCE [LARGE SCALE GENOMIC DNA]</scope>
    <source>
        <strain evidence="9 10">60-3</strain>
    </source>
</reference>
<feature type="transmembrane region" description="Helical" evidence="7">
    <location>
        <begin position="324"/>
        <end position="343"/>
    </location>
</feature>
<keyword evidence="4 7" id="KW-1133">Transmembrane helix</keyword>
<gene>
    <name evidence="9" type="ORF">PORUE0001_1109</name>
</gene>
<dbReference type="PANTHER" id="PTHR32468:SF0">
    <property type="entry name" value="K(+)_H(+) ANTIPORTER 1"/>
    <property type="match status" value="1"/>
</dbReference>
<evidence type="ECO:0000256" key="4">
    <source>
        <dbReference type="ARBA" id="ARBA00022989"/>
    </source>
</evidence>
<evidence type="ECO:0000256" key="6">
    <source>
        <dbReference type="ARBA" id="ARBA00023136"/>
    </source>
</evidence>
<organism evidence="9 10">
    <name type="scientific">Porphyromonas uenonis 60-3</name>
    <dbReference type="NCBI Taxonomy" id="596327"/>
    <lineage>
        <taxon>Bacteria</taxon>
        <taxon>Pseudomonadati</taxon>
        <taxon>Bacteroidota</taxon>
        <taxon>Bacteroidia</taxon>
        <taxon>Bacteroidales</taxon>
        <taxon>Porphyromonadaceae</taxon>
        <taxon>Porphyromonas</taxon>
    </lineage>
</organism>
<feature type="transmembrane region" description="Helical" evidence="7">
    <location>
        <begin position="188"/>
        <end position="211"/>
    </location>
</feature>
<evidence type="ECO:0000256" key="3">
    <source>
        <dbReference type="ARBA" id="ARBA00022692"/>
    </source>
</evidence>
<evidence type="ECO:0000256" key="5">
    <source>
        <dbReference type="ARBA" id="ARBA00023065"/>
    </source>
</evidence>
<evidence type="ECO:0000256" key="7">
    <source>
        <dbReference type="SAM" id="Phobius"/>
    </source>
</evidence>
<comment type="subcellular location">
    <subcellularLocation>
        <location evidence="1">Membrane</location>
        <topology evidence="1">Multi-pass membrane protein</topology>
    </subcellularLocation>
</comment>
<dbReference type="InterPro" id="IPR038770">
    <property type="entry name" value="Na+/solute_symporter_sf"/>
</dbReference>
<feature type="transmembrane region" description="Helical" evidence="7">
    <location>
        <begin position="465"/>
        <end position="489"/>
    </location>
</feature>
<evidence type="ECO:0000256" key="1">
    <source>
        <dbReference type="ARBA" id="ARBA00004141"/>
    </source>
</evidence>
<accession>C2MAN1</accession>
<dbReference type="InterPro" id="IPR006153">
    <property type="entry name" value="Cation/H_exchanger_TM"/>
</dbReference>
<keyword evidence="3 7" id="KW-0812">Transmembrane</keyword>
<feature type="transmembrane region" description="Helical" evidence="7">
    <location>
        <begin position="291"/>
        <end position="312"/>
    </location>
</feature>
<keyword evidence="5" id="KW-0406">Ion transport</keyword>
<dbReference type="Pfam" id="PF00999">
    <property type="entry name" value="Na_H_Exchanger"/>
    <property type="match status" value="1"/>
</dbReference>
<dbReference type="InterPro" id="IPR050794">
    <property type="entry name" value="CPA2_transporter"/>
</dbReference>
<keyword evidence="2" id="KW-0813">Transport</keyword>
<feature type="transmembrane region" description="Helical" evidence="7">
    <location>
        <begin position="93"/>
        <end position="115"/>
    </location>
</feature>
<feature type="transmembrane region" description="Helical" evidence="7">
    <location>
        <begin position="159"/>
        <end position="176"/>
    </location>
</feature>
<feature type="transmembrane region" description="Helical" evidence="7">
    <location>
        <begin position="9"/>
        <end position="28"/>
    </location>
</feature>